<feature type="transmembrane region" description="Helical" evidence="1">
    <location>
        <begin position="217"/>
        <end position="238"/>
    </location>
</feature>
<dbReference type="Pfam" id="PF16013">
    <property type="entry name" value="DUF4781"/>
    <property type="match status" value="1"/>
</dbReference>
<dbReference type="AlphaFoldDB" id="A0ABD2NEL2"/>
<sequence length="664" mass="74581">MESQQYQQLMYDMLGNRDYDNFESDELDSLKRKIGYALYGHPQSEDGYDTEQNNLIEKLYDTILKESDKYSKHKNRVVISFVYNCTEPTEKEKKKRAAKYEDYNPKTDVQPHPVFVLRKCKFSPTSCRIVIDHSARVYQSWEEYLCRNTLPKCLMVFPRNGRYTGDENGKVILESRASPSCGVRARVLARTDVASTGLGIASAGVVIAASIPTVTIVGPIALCGAGIAGIGVGIYSMGRSLGTLYDKNRHKESLSFSNSVARSAYINIIAGAMGFFGAGANVAVSQLASRGVNIGREVSLLMNITNVANISTSGLSIINSGYEVLEPWMTKKKSPSLLALVQLSSSVLFFGHAVYNFKSASNIVEETQTRILENIQRSLKDNKHRKAFEKYRLQTIRRNDGKIQKGNAEVIATMRKIMDENQLLEILLKNDNDFKELGVAQKGDSMTCNGVPVILGEINNISKGKLDNFFSSKGSDTTTPVNIGEIKDNLKNTFIELKLNEGSVSRLSNYFVGLATFANGVAGPILSFIKEFIYQYLIKDENMLKTINELFPNSEEKCLQIINCIAGFIYEEARKLDTKTSEQKQNEENSLKDHMKTVCDSYSDGGKLSEYAFNEIKRYFANLMIEHALLYKERKKRKEMRLKLARNVERVKCPNCFGLHYVVL</sequence>
<dbReference type="InterPro" id="IPR031962">
    <property type="entry name" value="DUF4781"/>
</dbReference>
<proteinExistence type="predicted"/>
<protein>
    <recommendedName>
        <fullName evidence="2">DUF4781 domain-containing protein</fullName>
    </recommendedName>
</protein>
<name>A0ABD2NEL2_9CUCU</name>
<accession>A0ABD2NEL2</accession>
<dbReference type="EMBL" id="JABFTP020000103">
    <property type="protein sequence ID" value="KAL3276656.1"/>
    <property type="molecule type" value="Genomic_DNA"/>
</dbReference>
<feature type="transmembrane region" description="Helical" evidence="1">
    <location>
        <begin position="193"/>
        <end position="211"/>
    </location>
</feature>
<gene>
    <name evidence="3" type="ORF">HHI36_012026</name>
</gene>
<comment type="caution">
    <text evidence="3">The sequence shown here is derived from an EMBL/GenBank/DDBJ whole genome shotgun (WGS) entry which is preliminary data.</text>
</comment>
<feature type="domain" description="DUF4781" evidence="2">
    <location>
        <begin position="112"/>
        <end position="414"/>
    </location>
</feature>
<keyword evidence="1" id="KW-0472">Membrane</keyword>
<reference evidence="3 4" key="1">
    <citation type="journal article" date="2021" name="BMC Biol.">
        <title>Horizontally acquired antibacterial genes associated with adaptive radiation of ladybird beetles.</title>
        <authorList>
            <person name="Li H.S."/>
            <person name="Tang X.F."/>
            <person name="Huang Y.H."/>
            <person name="Xu Z.Y."/>
            <person name="Chen M.L."/>
            <person name="Du X.Y."/>
            <person name="Qiu B.Y."/>
            <person name="Chen P.T."/>
            <person name="Zhang W."/>
            <person name="Slipinski A."/>
            <person name="Escalona H.E."/>
            <person name="Waterhouse R.M."/>
            <person name="Zwick A."/>
            <person name="Pang H."/>
        </authorList>
    </citation>
    <scope>NUCLEOTIDE SEQUENCE [LARGE SCALE GENOMIC DNA]</scope>
    <source>
        <strain evidence="3">SYSU2018</strain>
    </source>
</reference>
<dbReference type="PANTHER" id="PTHR21115">
    <property type="entry name" value="GH06117P-RELATED"/>
    <property type="match status" value="1"/>
</dbReference>
<organism evidence="3 4">
    <name type="scientific">Cryptolaemus montrouzieri</name>
    <dbReference type="NCBI Taxonomy" id="559131"/>
    <lineage>
        <taxon>Eukaryota</taxon>
        <taxon>Metazoa</taxon>
        <taxon>Ecdysozoa</taxon>
        <taxon>Arthropoda</taxon>
        <taxon>Hexapoda</taxon>
        <taxon>Insecta</taxon>
        <taxon>Pterygota</taxon>
        <taxon>Neoptera</taxon>
        <taxon>Endopterygota</taxon>
        <taxon>Coleoptera</taxon>
        <taxon>Polyphaga</taxon>
        <taxon>Cucujiformia</taxon>
        <taxon>Coccinelloidea</taxon>
        <taxon>Coccinellidae</taxon>
        <taxon>Scymninae</taxon>
        <taxon>Scymnini</taxon>
        <taxon>Cryptolaemus</taxon>
    </lineage>
</organism>
<dbReference type="PANTHER" id="PTHR21115:SF0">
    <property type="entry name" value="GH06117P-RELATED"/>
    <property type="match status" value="1"/>
</dbReference>
<keyword evidence="1" id="KW-1133">Transmembrane helix</keyword>
<evidence type="ECO:0000256" key="1">
    <source>
        <dbReference type="SAM" id="Phobius"/>
    </source>
</evidence>
<dbReference type="Proteomes" id="UP001516400">
    <property type="component" value="Unassembled WGS sequence"/>
</dbReference>
<evidence type="ECO:0000313" key="3">
    <source>
        <dbReference type="EMBL" id="KAL3276656.1"/>
    </source>
</evidence>
<keyword evidence="4" id="KW-1185">Reference proteome</keyword>
<feature type="transmembrane region" description="Helical" evidence="1">
    <location>
        <begin position="259"/>
        <end position="284"/>
    </location>
</feature>
<evidence type="ECO:0000313" key="4">
    <source>
        <dbReference type="Proteomes" id="UP001516400"/>
    </source>
</evidence>
<keyword evidence="1" id="KW-0812">Transmembrane</keyword>
<evidence type="ECO:0000259" key="2">
    <source>
        <dbReference type="Pfam" id="PF16013"/>
    </source>
</evidence>